<evidence type="ECO:0000256" key="9">
    <source>
        <dbReference type="ARBA" id="ARBA00023098"/>
    </source>
</evidence>
<dbReference type="SFLD" id="SFLDS00005">
    <property type="entry name" value="Isoprenoid_Synthase_Type_I"/>
    <property type="match status" value="1"/>
</dbReference>
<dbReference type="FunFam" id="1.10.600.10:FF:000006">
    <property type="entry name" value="Farnesyl pyrophosphate synthase"/>
    <property type="match status" value="1"/>
</dbReference>
<sequence length="351" mass="41026">MPTTLKEFESVFPQLVEYLTEHCRHYNLPKNALDWYRKATDHMQSLFHNTVGGKCNRGMSVVDTSSLLLGRSLSKDEYFRSATLGWMIELLQAFFLVSDDIMDSSKTRRGSPCWYRMPEVGMIAINDAFMLESSIFLLLKKYFRQEKSYVDLMELFHEVTFQTELGQACDLLTAPEDKVDLDNFSLEKYTFIVIFKTAYYSFYLPVALALHFCGMATEKNLQQAKDILIPMGEYFQVQDDYLDNFADPETLGKIGTDIQDNKCSWLVNQALKRASAEQRKVLDENYGRKDKECEARVKVVFSDLKLDQVYREYEEERVGEIRKMISQVDETEGLKKEVFEEFLRKIYQRSK</sequence>
<dbReference type="GO" id="GO:0004337">
    <property type="term" value="F:(2E,6E)-farnesyl diphosphate synthase activity"/>
    <property type="evidence" value="ECO:0007669"/>
    <property type="project" value="TreeGrafter"/>
</dbReference>
<dbReference type="InterPro" id="IPR033749">
    <property type="entry name" value="Polyprenyl_synt_CS"/>
</dbReference>
<dbReference type="SFLD" id="SFLDG01017">
    <property type="entry name" value="Polyprenyl_Transferase_Like"/>
    <property type="match status" value="1"/>
</dbReference>
<evidence type="ECO:0000313" key="12">
    <source>
        <dbReference type="Proteomes" id="UP000016924"/>
    </source>
</evidence>
<dbReference type="PANTHER" id="PTHR11525">
    <property type="entry name" value="FARNESYL-PYROPHOSPHATE SYNTHETASE"/>
    <property type="match status" value="1"/>
</dbReference>
<gene>
    <name evidence="11" type="ORF">W97_08615</name>
</gene>
<comment type="pathway">
    <text evidence="3">Isoprenoid biosynthesis; farnesyl diphosphate biosynthesis; farnesyl diphosphate from geranyl diphosphate and isopentenyl diphosphate: step 1/1.</text>
</comment>
<dbReference type="GO" id="GO:0005737">
    <property type="term" value="C:cytoplasm"/>
    <property type="evidence" value="ECO:0007669"/>
    <property type="project" value="TreeGrafter"/>
</dbReference>
<keyword evidence="8" id="KW-0460">Magnesium</keyword>
<dbReference type="OrthoDB" id="10257492at2759"/>
<dbReference type="OMA" id="CSWVVNQ"/>
<organism evidence="11 12">
    <name type="scientific">Coniosporium apollinis (strain CBS 100218)</name>
    <name type="common">Rock-inhabiting black yeast</name>
    <dbReference type="NCBI Taxonomy" id="1168221"/>
    <lineage>
        <taxon>Eukaryota</taxon>
        <taxon>Fungi</taxon>
        <taxon>Dikarya</taxon>
        <taxon>Ascomycota</taxon>
        <taxon>Pezizomycotina</taxon>
        <taxon>Dothideomycetes</taxon>
        <taxon>Dothideomycetes incertae sedis</taxon>
        <taxon>Coniosporium</taxon>
    </lineage>
</organism>
<proteinExistence type="inferred from homology"/>
<comment type="pathway">
    <text evidence="2">Isoprenoid biosynthesis; geranyl diphosphate biosynthesis; geranyl diphosphate from dimethylallyl diphosphate and isopentenyl diphosphate: step 1/1.</text>
</comment>
<evidence type="ECO:0000256" key="3">
    <source>
        <dbReference type="ARBA" id="ARBA00005035"/>
    </source>
</evidence>
<dbReference type="SUPFAM" id="SSF48576">
    <property type="entry name" value="Terpenoid synthases"/>
    <property type="match status" value="1"/>
</dbReference>
<keyword evidence="6 10" id="KW-0808">Transferase</keyword>
<comment type="cofactor">
    <cofactor evidence="1">
        <name>Mg(2+)</name>
        <dbReference type="ChEBI" id="CHEBI:18420"/>
    </cofactor>
</comment>
<evidence type="ECO:0000256" key="2">
    <source>
        <dbReference type="ARBA" id="ARBA00004932"/>
    </source>
</evidence>
<dbReference type="eggNOG" id="KOG0711">
    <property type="taxonomic scope" value="Eukaryota"/>
</dbReference>
<comment type="similarity">
    <text evidence="4 10">Belongs to the FPP/GGPP synthase family.</text>
</comment>
<keyword evidence="12" id="KW-1185">Reference proteome</keyword>
<evidence type="ECO:0000256" key="5">
    <source>
        <dbReference type="ARBA" id="ARBA00022516"/>
    </source>
</evidence>
<protein>
    <submittedName>
        <fullName evidence="11">Farnesyl pyrophosphate synthase</fullName>
    </submittedName>
</protein>
<reference evidence="12" key="1">
    <citation type="submission" date="2012-06" db="EMBL/GenBank/DDBJ databases">
        <title>The genome sequence of Coniosporium apollinis CBS 100218.</title>
        <authorList>
            <consortium name="The Broad Institute Genome Sequencing Platform"/>
            <person name="Cuomo C."/>
            <person name="Gorbushina A."/>
            <person name="Noack S."/>
            <person name="Walker B."/>
            <person name="Young S.K."/>
            <person name="Zeng Q."/>
            <person name="Gargeya S."/>
            <person name="Fitzgerald M."/>
            <person name="Haas B."/>
            <person name="Abouelleil A."/>
            <person name="Alvarado L."/>
            <person name="Arachchi H.M."/>
            <person name="Berlin A.M."/>
            <person name="Chapman S.B."/>
            <person name="Goldberg J."/>
            <person name="Griggs A."/>
            <person name="Gujja S."/>
            <person name="Hansen M."/>
            <person name="Howarth C."/>
            <person name="Imamovic A."/>
            <person name="Larimer J."/>
            <person name="McCowan C."/>
            <person name="Montmayeur A."/>
            <person name="Murphy C."/>
            <person name="Neiman D."/>
            <person name="Pearson M."/>
            <person name="Priest M."/>
            <person name="Roberts A."/>
            <person name="Saif S."/>
            <person name="Shea T."/>
            <person name="Sisk P."/>
            <person name="Sykes S."/>
            <person name="Wortman J."/>
            <person name="Nusbaum C."/>
            <person name="Birren B."/>
        </authorList>
    </citation>
    <scope>NUCLEOTIDE SEQUENCE [LARGE SCALE GENOMIC DNA]</scope>
    <source>
        <strain evidence="12">CBS 100218</strain>
    </source>
</reference>
<evidence type="ECO:0000256" key="4">
    <source>
        <dbReference type="ARBA" id="ARBA00006706"/>
    </source>
</evidence>
<keyword evidence="7" id="KW-0479">Metal-binding</keyword>
<evidence type="ECO:0000256" key="10">
    <source>
        <dbReference type="RuleBase" id="RU004466"/>
    </source>
</evidence>
<evidence type="ECO:0000256" key="1">
    <source>
        <dbReference type="ARBA" id="ARBA00001946"/>
    </source>
</evidence>
<dbReference type="Pfam" id="PF00348">
    <property type="entry name" value="polyprenyl_synt"/>
    <property type="match status" value="1"/>
</dbReference>
<dbReference type="Proteomes" id="UP000016924">
    <property type="component" value="Unassembled WGS sequence"/>
</dbReference>
<dbReference type="Gene3D" id="1.10.600.10">
    <property type="entry name" value="Farnesyl Diphosphate Synthase"/>
    <property type="match status" value="1"/>
</dbReference>
<dbReference type="GO" id="GO:0046872">
    <property type="term" value="F:metal ion binding"/>
    <property type="evidence" value="ECO:0007669"/>
    <property type="project" value="UniProtKB-KW"/>
</dbReference>
<dbReference type="InterPro" id="IPR039702">
    <property type="entry name" value="FPS1-like"/>
</dbReference>
<dbReference type="InterPro" id="IPR008949">
    <property type="entry name" value="Isoprenoid_synthase_dom_sf"/>
</dbReference>
<dbReference type="GO" id="GO:0043386">
    <property type="term" value="P:mycotoxin biosynthetic process"/>
    <property type="evidence" value="ECO:0007669"/>
    <property type="project" value="UniProtKB-ARBA"/>
</dbReference>
<evidence type="ECO:0000256" key="7">
    <source>
        <dbReference type="ARBA" id="ARBA00022723"/>
    </source>
</evidence>
<dbReference type="InterPro" id="IPR000092">
    <property type="entry name" value="Polyprenyl_synt"/>
</dbReference>
<evidence type="ECO:0000256" key="8">
    <source>
        <dbReference type="ARBA" id="ARBA00022842"/>
    </source>
</evidence>
<dbReference type="EMBL" id="JH767612">
    <property type="protein sequence ID" value="EON69355.1"/>
    <property type="molecule type" value="Genomic_DNA"/>
</dbReference>
<dbReference type="CDD" id="cd00685">
    <property type="entry name" value="Trans_IPPS_HT"/>
    <property type="match status" value="1"/>
</dbReference>
<dbReference type="STRING" id="1168221.R7Z587"/>
<dbReference type="GO" id="GO:0046165">
    <property type="term" value="P:alcohol biosynthetic process"/>
    <property type="evidence" value="ECO:0007669"/>
    <property type="project" value="UniProtKB-ARBA"/>
</dbReference>
<dbReference type="PANTHER" id="PTHR11525:SF0">
    <property type="entry name" value="FARNESYL PYROPHOSPHATE SYNTHASE"/>
    <property type="match status" value="1"/>
</dbReference>
<keyword evidence="5" id="KW-0444">Lipid biosynthesis</keyword>
<evidence type="ECO:0000313" key="11">
    <source>
        <dbReference type="EMBL" id="EON69355.1"/>
    </source>
</evidence>
<evidence type="ECO:0000256" key="6">
    <source>
        <dbReference type="ARBA" id="ARBA00022679"/>
    </source>
</evidence>
<name>R7Z587_CONA1</name>
<dbReference type="GeneID" id="19905926"/>
<dbReference type="PROSITE" id="PS00444">
    <property type="entry name" value="POLYPRENYL_SYNTHASE_2"/>
    <property type="match status" value="1"/>
</dbReference>
<dbReference type="RefSeq" id="XP_007784672.1">
    <property type="nucleotide sequence ID" value="XM_007786482.1"/>
</dbReference>
<accession>R7Z587</accession>
<keyword evidence="9" id="KW-0443">Lipid metabolism</keyword>
<dbReference type="GO" id="GO:0004161">
    <property type="term" value="F:dimethylallyltranstransferase activity"/>
    <property type="evidence" value="ECO:0007669"/>
    <property type="project" value="TreeGrafter"/>
</dbReference>
<dbReference type="AlphaFoldDB" id="R7Z587"/>
<dbReference type="HOGENOM" id="CLU_028376_1_0_1"/>
<dbReference type="PROSITE" id="PS00723">
    <property type="entry name" value="POLYPRENYL_SYNTHASE_1"/>
    <property type="match status" value="1"/>
</dbReference>
<dbReference type="GO" id="GO:0045337">
    <property type="term" value="P:farnesyl diphosphate biosynthetic process"/>
    <property type="evidence" value="ECO:0007669"/>
    <property type="project" value="TreeGrafter"/>
</dbReference>